<dbReference type="PANTHER" id="PTHR33164:SF57">
    <property type="entry name" value="MARR-FAMILY TRANSCRIPTIONAL REGULATOR"/>
    <property type="match status" value="1"/>
</dbReference>
<protein>
    <submittedName>
        <fullName evidence="2">MarR family protein</fullName>
    </submittedName>
</protein>
<evidence type="ECO:0000259" key="1">
    <source>
        <dbReference type="PROSITE" id="PS50995"/>
    </source>
</evidence>
<organism evidence="2 3">
    <name type="scientific">Microbacterium hydrocarbonoxydans</name>
    <dbReference type="NCBI Taxonomy" id="273678"/>
    <lineage>
        <taxon>Bacteria</taxon>
        <taxon>Bacillati</taxon>
        <taxon>Actinomycetota</taxon>
        <taxon>Actinomycetes</taxon>
        <taxon>Micrococcales</taxon>
        <taxon>Microbacteriaceae</taxon>
        <taxon>Microbacterium</taxon>
    </lineage>
</organism>
<proteinExistence type="predicted"/>
<dbReference type="STRING" id="273678.RS84_00160"/>
<dbReference type="PANTHER" id="PTHR33164">
    <property type="entry name" value="TRANSCRIPTIONAL REGULATOR, MARR FAMILY"/>
    <property type="match status" value="1"/>
</dbReference>
<dbReference type="PATRIC" id="fig|273678.4.peg.151"/>
<comment type="caution">
    <text evidence="2">The sequence shown here is derived from an EMBL/GenBank/DDBJ whole genome shotgun (WGS) entry which is preliminary data.</text>
</comment>
<accession>A0A0M2HYC8</accession>
<reference evidence="2 3" key="1">
    <citation type="submission" date="2015-02" db="EMBL/GenBank/DDBJ databases">
        <title>Draft genome sequences of ten Microbacterium spp. with emphasis on heavy metal contaminated environments.</title>
        <authorList>
            <person name="Corretto E."/>
        </authorList>
    </citation>
    <scope>NUCLEOTIDE SEQUENCE [LARGE SCALE GENOMIC DNA]</scope>
    <source>
        <strain evidence="2 3">SA35</strain>
    </source>
</reference>
<dbReference type="Gene3D" id="1.10.10.10">
    <property type="entry name" value="Winged helix-like DNA-binding domain superfamily/Winged helix DNA-binding domain"/>
    <property type="match status" value="1"/>
</dbReference>
<dbReference type="GO" id="GO:0006950">
    <property type="term" value="P:response to stress"/>
    <property type="evidence" value="ECO:0007669"/>
    <property type="project" value="TreeGrafter"/>
</dbReference>
<dbReference type="GO" id="GO:0003700">
    <property type="term" value="F:DNA-binding transcription factor activity"/>
    <property type="evidence" value="ECO:0007669"/>
    <property type="project" value="InterPro"/>
</dbReference>
<evidence type="ECO:0000313" key="3">
    <source>
        <dbReference type="Proteomes" id="UP000033900"/>
    </source>
</evidence>
<dbReference type="EMBL" id="JYJB01000003">
    <property type="protein sequence ID" value="KJL49448.1"/>
    <property type="molecule type" value="Genomic_DNA"/>
</dbReference>
<dbReference type="Proteomes" id="UP000033900">
    <property type="component" value="Unassembled WGS sequence"/>
</dbReference>
<dbReference type="InterPro" id="IPR000835">
    <property type="entry name" value="HTH_MarR-typ"/>
</dbReference>
<dbReference type="OrthoDB" id="9154853at2"/>
<evidence type="ECO:0000313" key="2">
    <source>
        <dbReference type="EMBL" id="KJL49448.1"/>
    </source>
</evidence>
<dbReference type="SUPFAM" id="SSF46785">
    <property type="entry name" value="Winged helix' DNA-binding domain"/>
    <property type="match status" value="1"/>
</dbReference>
<dbReference type="AlphaFoldDB" id="A0A0M2HYC8"/>
<sequence>MTVTEASVPSDVDGALADFQGQLNLIFAKARLLWKDSAARIDPELHVTGYKLLTFLDGAGASSAHELAERFEMDKSVISRQVRMLECHALLESRPDERDGRLRVLTVTPKAREALARVRAEYALRLRAAIGELTVDEITTASKVFRLLAEA</sequence>
<dbReference type="InterPro" id="IPR036390">
    <property type="entry name" value="WH_DNA-bd_sf"/>
</dbReference>
<dbReference type="InterPro" id="IPR039422">
    <property type="entry name" value="MarR/SlyA-like"/>
</dbReference>
<gene>
    <name evidence="2" type="ORF">RS84_00160</name>
</gene>
<feature type="domain" description="HTH marR-type" evidence="1">
    <location>
        <begin position="16"/>
        <end position="150"/>
    </location>
</feature>
<dbReference type="RefSeq" id="WP_045255848.1">
    <property type="nucleotide sequence ID" value="NZ_JYJB01000003.1"/>
</dbReference>
<keyword evidence="3" id="KW-1185">Reference proteome</keyword>
<dbReference type="InterPro" id="IPR036388">
    <property type="entry name" value="WH-like_DNA-bd_sf"/>
</dbReference>
<dbReference type="Pfam" id="PF01047">
    <property type="entry name" value="MarR"/>
    <property type="match status" value="1"/>
</dbReference>
<dbReference type="PROSITE" id="PS50995">
    <property type="entry name" value="HTH_MARR_2"/>
    <property type="match status" value="1"/>
</dbReference>
<dbReference type="SMART" id="SM00347">
    <property type="entry name" value="HTH_MARR"/>
    <property type="match status" value="1"/>
</dbReference>
<name>A0A0M2HYC8_9MICO</name>